<evidence type="ECO:0000313" key="11">
    <source>
        <dbReference type="Proteomes" id="UP001151699"/>
    </source>
</evidence>
<dbReference type="Pfam" id="PF05375">
    <property type="entry name" value="Pacifastin_I"/>
    <property type="match status" value="2"/>
</dbReference>
<dbReference type="GO" id="GO:0004867">
    <property type="term" value="F:serine-type endopeptidase inhibitor activity"/>
    <property type="evidence" value="ECO:0007669"/>
    <property type="project" value="UniProtKB-UniRule"/>
</dbReference>
<keyword evidence="2" id="KW-0964">Secreted</keyword>
<gene>
    <name evidence="10" type="primary">LCM</name>
    <name evidence="10" type="ORF">Bhyg_14551</name>
</gene>
<comment type="subcellular location">
    <subcellularLocation>
        <location evidence="1">Secreted</location>
    </subcellularLocation>
</comment>
<feature type="domain" description="Pacifastin" evidence="9">
    <location>
        <begin position="39"/>
        <end position="74"/>
    </location>
</feature>
<evidence type="ECO:0000256" key="7">
    <source>
        <dbReference type="PROSITE-ProRule" id="PRU00776"/>
    </source>
</evidence>
<protein>
    <submittedName>
        <fullName evidence="10">Protease inhibitor</fullName>
    </submittedName>
</protein>
<keyword evidence="8" id="KW-1133">Transmembrane helix</keyword>
<feature type="disulfide bond" evidence="7">
    <location>
        <begin position="100"/>
        <end position="110"/>
    </location>
</feature>
<feature type="disulfide bond" evidence="7">
    <location>
        <begin position="87"/>
        <end position="102"/>
    </location>
</feature>
<sequence length="125" mass="13852">MKNNHLKSEFVIHLSFFQFIPMFNLYIFATFLIVASGCKNVCTPGHFYYDGCNTCTCLQGGQGYGCTKIGCLDNPITCYVKSKSPTCVKGHFYNDGCNECICVDGKGYVCTEKACTNNPVVCYVQ</sequence>
<dbReference type="EMBL" id="WJQU01000004">
    <property type="protein sequence ID" value="KAJ6635965.1"/>
    <property type="molecule type" value="Genomic_DNA"/>
</dbReference>
<evidence type="ECO:0000256" key="8">
    <source>
        <dbReference type="SAM" id="Phobius"/>
    </source>
</evidence>
<dbReference type="GO" id="GO:0005576">
    <property type="term" value="C:extracellular region"/>
    <property type="evidence" value="ECO:0007669"/>
    <property type="project" value="UniProtKB-SubCell"/>
</dbReference>
<reference evidence="10" key="1">
    <citation type="submission" date="2022-07" db="EMBL/GenBank/DDBJ databases">
        <authorList>
            <person name="Trinca V."/>
            <person name="Uliana J.V.C."/>
            <person name="Torres T.T."/>
            <person name="Ward R.J."/>
            <person name="Monesi N."/>
        </authorList>
    </citation>
    <scope>NUCLEOTIDE SEQUENCE</scope>
    <source>
        <strain evidence="10">HSMRA1968</strain>
        <tissue evidence="10">Whole embryos</tissue>
    </source>
</reference>
<proteinExistence type="inferred from homology"/>
<evidence type="ECO:0000256" key="1">
    <source>
        <dbReference type="ARBA" id="ARBA00004613"/>
    </source>
</evidence>
<organism evidence="10 11">
    <name type="scientific">Pseudolycoriella hygida</name>
    <dbReference type="NCBI Taxonomy" id="35572"/>
    <lineage>
        <taxon>Eukaryota</taxon>
        <taxon>Metazoa</taxon>
        <taxon>Ecdysozoa</taxon>
        <taxon>Arthropoda</taxon>
        <taxon>Hexapoda</taxon>
        <taxon>Insecta</taxon>
        <taxon>Pterygota</taxon>
        <taxon>Neoptera</taxon>
        <taxon>Endopterygota</taxon>
        <taxon>Diptera</taxon>
        <taxon>Nematocera</taxon>
        <taxon>Sciaroidea</taxon>
        <taxon>Sciaridae</taxon>
        <taxon>Pseudolycoriella</taxon>
    </lineage>
</organism>
<evidence type="ECO:0000313" key="10">
    <source>
        <dbReference type="EMBL" id="KAJ6635965.1"/>
    </source>
</evidence>
<feature type="disulfide bond" evidence="7">
    <location>
        <begin position="97"/>
        <end position="115"/>
    </location>
</feature>
<keyword evidence="8" id="KW-0812">Transmembrane</keyword>
<evidence type="ECO:0000256" key="3">
    <source>
        <dbReference type="ARBA" id="ARBA00022690"/>
    </source>
</evidence>
<evidence type="ECO:0000256" key="6">
    <source>
        <dbReference type="ARBA" id="ARBA00029459"/>
    </source>
</evidence>
<comment type="similarity">
    <text evidence="6 7">Belongs to the protease inhibitor I19 family.</text>
</comment>
<keyword evidence="4 7" id="KW-0722">Serine protease inhibitor</keyword>
<evidence type="ECO:0000256" key="4">
    <source>
        <dbReference type="ARBA" id="ARBA00022900"/>
    </source>
</evidence>
<keyword evidence="8" id="KW-0472">Membrane</keyword>
<keyword evidence="5 7" id="KW-1015">Disulfide bond</keyword>
<dbReference type="OrthoDB" id="10026631at2759"/>
<feature type="domain" description="Pacifastin" evidence="9">
    <location>
        <begin position="84"/>
        <end position="118"/>
    </location>
</feature>
<dbReference type="PROSITE" id="PS51446">
    <property type="entry name" value="PACIFASTIN"/>
    <property type="match status" value="2"/>
</dbReference>
<dbReference type="SUPFAM" id="SSF57283">
    <property type="entry name" value="PMP inhibitors"/>
    <property type="match status" value="2"/>
</dbReference>
<dbReference type="AlphaFoldDB" id="A0A9Q0RVR4"/>
<keyword evidence="3 7" id="KW-0646">Protease inhibitor</keyword>
<name>A0A9Q0RVR4_9DIPT</name>
<evidence type="ECO:0000256" key="2">
    <source>
        <dbReference type="ARBA" id="ARBA00022525"/>
    </source>
</evidence>
<dbReference type="InterPro" id="IPR036201">
    <property type="entry name" value="Pacifastin_dom_sf"/>
</dbReference>
<comment type="caution">
    <text evidence="10">The sequence shown here is derived from an EMBL/GenBank/DDBJ whole genome shotgun (WGS) entry which is preliminary data.</text>
</comment>
<evidence type="ECO:0000259" key="9">
    <source>
        <dbReference type="PROSITE" id="PS51446"/>
    </source>
</evidence>
<dbReference type="InterPro" id="IPR008037">
    <property type="entry name" value="Pacifastin_dom"/>
</dbReference>
<feature type="site" description="Reactive bond" evidence="7">
    <location>
        <begin position="112"/>
        <end position="113"/>
    </location>
</feature>
<feature type="disulfide bond" evidence="7">
    <location>
        <begin position="42"/>
        <end position="57"/>
    </location>
</feature>
<accession>A0A9Q0RVR4</accession>
<dbReference type="Proteomes" id="UP001151699">
    <property type="component" value="Chromosome C"/>
</dbReference>
<keyword evidence="11" id="KW-1185">Reference proteome</keyword>
<comment type="caution">
    <text evidence="7">Lacks conserved residue(s) required for the propagation of feature annotation.</text>
</comment>
<evidence type="ECO:0000256" key="5">
    <source>
        <dbReference type="ARBA" id="ARBA00023157"/>
    </source>
</evidence>
<feature type="transmembrane region" description="Helical" evidence="8">
    <location>
        <begin position="12"/>
        <end position="34"/>
    </location>
</feature>